<dbReference type="EMBL" id="RQSM01000003">
    <property type="protein sequence ID" value="RVU90813.1"/>
    <property type="molecule type" value="Genomic_DNA"/>
</dbReference>
<dbReference type="RefSeq" id="WP_127823328.1">
    <property type="nucleotide sequence ID" value="NZ_RQSM01000003.1"/>
</dbReference>
<organism evidence="1 2">
    <name type="scientific">Flavobacterium columnare</name>
    <dbReference type="NCBI Taxonomy" id="996"/>
    <lineage>
        <taxon>Bacteria</taxon>
        <taxon>Pseudomonadati</taxon>
        <taxon>Bacteroidota</taxon>
        <taxon>Flavobacteriia</taxon>
        <taxon>Flavobacteriales</taxon>
        <taxon>Flavobacteriaceae</taxon>
        <taxon>Flavobacterium</taxon>
    </lineage>
</organism>
<gene>
    <name evidence="1" type="ORF">EH230_07820</name>
</gene>
<keyword evidence="2" id="KW-1185">Reference proteome</keyword>
<evidence type="ECO:0000313" key="2">
    <source>
        <dbReference type="Proteomes" id="UP000288951"/>
    </source>
</evidence>
<dbReference type="AlphaFoldDB" id="A0A437UB30"/>
<name>A0A437UB30_9FLAO</name>
<comment type="caution">
    <text evidence="1">The sequence shown here is derived from an EMBL/GenBank/DDBJ whole genome shotgun (WGS) entry which is preliminary data.</text>
</comment>
<proteinExistence type="predicted"/>
<evidence type="ECO:0000313" key="1">
    <source>
        <dbReference type="EMBL" id="RVU90813.1"/>
    </source>
</evidence>
<protein>
    <submittedName>
        <fullName evidence="1">Uncharacterized protein</fullName>
    </submittedName>
</protein>
<accession>A0A437UB30</accession>
<reference evidence="1" key="1">
    <citation type="submission" date="2018-12" db="EMBL/GenBank/DDBJ databases">
        <title>Draft genome sequence of Flaovobacterium columnare ARS1 isolated from channel catfish in Alabama.</title>
        <authorList>
            <person name="Cai W."/>
            <person name="Arias C."/>
        </authorList>
    </citation>
    <scope>NUCLEOTIDE SEQUENCE [LARGE SCALE GENOMIC DNA]</scope>
    <source>
        <strain evidence="1">ARS1</strain>
    </source>
</reference>
<dbReference type="Proteomes" id="UP000288951">
    <property type="component" value="Unassembled WGS sequence"/>
</dbReference>
<sequence length="169" mass="20086">MQEIIKNKNFQDLIIEDKVYNFLEIASFSDLNLTYGCYDSGWVIISMEGIEVIEYNSEKFRYISFLKFIEISTSLIKEEIQKRIIENHNCLELFPIENVLHLILNMESDYWLNLCINLLIDMNYKNQYINEILNELLNKSWISQKVKHKILKLLKPPAPLILPILKDNK</sequence>